<comment type="subunit">
    <text evidence="14 15">F-type ATPases have 2 components, F(1) - the catalytic core - and F(0) - the membrane proton channel. F(1) has five subunits: alpha(3), beta(3), gamma(1), delta(1), epsilon(1). F(0) has three main subunits: a(1), b(2) and c(10-14). The alpha and beta chains form an alternating ring which encloses part of the gamma chain. F(1) is attached to F(0) by a central stalk formed by the gamma and epsilon chains, while a peripheral stalk is formed by the delta and b chains.</text>
</comment>
<dbReference type="Proteomes" id="UP000241247">
    <property type="component" value="Unassembled WGS sequence"/>
</dbReference>
<evidence type="ECO:0000256" key="14">
    <source>
        <dbReference type="ARBA" id="ARBA00025830"/>
    </source>
</evidence>
<evidence type="ECO:0000256" key="8">
    <source>
        <dbReference type="ARBA" id="ARBA00022989"/>
    </source>
</evidence>
<proteinExistence type="inferred from homology"/>
<reference evidence="19 20" key="1">
    <citation type="submission" date="2018-04" db="EMBL/GenBank/DDBJ databases">
        <title>Genomic Encyclopedia of Type Strains, Phase IV (KMG-IV): sequencing the most valuable type-strain genomes for metagenomic binning, comparative biology and taxonomic classification.</title>
        <authorList>
            <person name="Goeker M."/>
        </authorList>
    </citation>
    <scope>NUCLEOTIDE SEQUENCE [LARGE SCALE GENOMIC DNA]</scope>
    <source>
        <strain evidence="19 20">DSM 7138</strain>
    </source>
</reference>
<evidence type="ECO:0000256" key="18">
    <source>
        <dbReference type="SAM" id="MobiDB-lite"/>
    </source>
</evidence>
<comment type="similarity">
    <text evidence="2 15 16">Belongs to the ATPase B chain family.</text>
</comment>
<dbReference type="InterPro" id="IPR002146">
    <property type="entry name" value="ATP_synth_b/b'su_bac/chlpt"/>
</dbReference>
<dbReference type="GO" id="GO:0045259">
    <property type="term" value="C:proton-transporting ATP synthase complex"/>
    <property type="evidence" value="ECO:0007669"/>
    <property type="project" value="UniProtKB-KW"/>
</dbReference>
<feature type="transmembrane region" description="Helical" evidence="15">
    <location>
        <begin position="72"/>
        <end position="91"/>
    </location>
</feature>
<dbReference type="Pfam" id="PF00430">
    <property type="entry name" value="ATP-synt_B"/>
    <property type="match status" value="1"/>
</dbReference>
<dbReference type="RefSeq" id="WP_108000812.1">
    <property type="nucleotide sequence ID" value="NZ_JBHEEX010000008.1"/>
</dbReference>
<evidence type="ECO:0000313" key="20">
    <source>
        <dbReference type="Proteomes" id="UP000241247"/>
    </source>
</evidence>
<feature type="coiled-coil region" evidence="17">
    <location>
        <begin position="109"/>
        <end position="180"/>
    </location>
</feature>
<dbReference type="OrthoDB" id="9805716at2"/>
<evidence type="ECO:0000313" key="19">
    <source>
        <dbReference type="EMBL" id="PTM98419.1"/>
    </source>
</evidence>
<evidence type="ECO:0000256" key="17">
    <source>
        <dbReference type="SAM" id="Coils"/>
    </source>
</evidence>
<dbReference type="GO" id="GO:0046961">
    <property type="term" value="F:proton-transporting ATPase activity, rotational mechanism"/>
    <property type="evidence" value="ECO:0007669"/>
    <property type="project" value="TreeGrafter"/>
</dbReference>
<dbReference type="PANTHER" id="PTHR33445:SF1">
    <property type="entry name" value="ATP SYNTHASE SUBUNIT B"/>
    <property type="match status" value="1"/>
</dbReference>
<keyword evidence="20" id="KW-1185">Reference proteome</keyword>
<dbReference type="HAMAP" id="MF_01398">
    <property type="entry name" value="ATP_synth_b_bprime"/>
    <property type="match status" value="1"/>
</dbReference>
<comment type="function">
    <text evidence="13">Component of the F(0) channel, it forms part of the peripheral stalk, linking F(1) to F(0). The b'-subunit is a diverged and duplicated form of b found in plants and photosynthetic bacteria.</text>
</comment>
<evidence type="ECO:0000256" key="7">
    <source>
        <dbReference type="ARBA" id="ARBA00022781"/>
    </source>
</evidence>
<protein>
    <recommendedName>
        <fullName evidence="15">ATP synthase subunit b</fullName>
    </recommendedName>
    <alternativeName>
        <fullName evidence="15">ATP synthase F(0) sector subunit b</fullName>
    </alternativeName>
    <alternativeName>
        <fullName evidence="15">ATPase subunit I</fullName>
    </alternativeName>
    <alternativeName>
        <fullName evidence="15">F-type ATPase subunit b</fullName>
        <shortName evidence="15">F-ATPase subunit b</shortName>
    </alternativeName>
</protein>
<sequence>MSATPAKAESTPITIAQAETTTQTHSAAPAGDAQGAAAPAGELHTETGVAHGEQPGKGVFPPFDQSTFASQVLWLAITFGLFYLIMSKVIVPRIGSILETRHDRIAQDLDEASRLKSEADSAIATYEQELADARAKGHAIASEARDAAKAKAEAERLKIEESLNAKIAAAEDRIAGIKEKALADVGAIAEDTAAAVVEQLIGGKATKAEIAAAVKLAAK</sequence>
<dbReference type="PANTHER" id="PTHR33445">
    <property type="entry name" value="ATP SYNTHASE SUBUNIT B', CHLOROPLASTIC"/>
    <property type="match status" value="1"/>
</dbReference>
<evidence type="ECO:0000256" key="12">
    <source>
        <dbReference type="ARBA" id="ARBA00025198"/>
    </source>
</evidence>
<evidence type="ECO:0000256" key="3">
    <source>
        <dbReference type="ARBA" id="ARBA00022448"/>
    </source>
</evidence>
<dbReference type="InterPro" id="IPR050059">
    <property type="entry name" value="ATP_synthase_B_chain"/>
</dbReference>
<evidence type="ECO:0000256" key="15">
    <source>
        <dbReference type="HAMAP-Rule" id="MF_01398"/>
    </source>
</evidence>
<comment type="caution">
    <text evidence="19">The sequence shown here is derived from an EMBL/GenBank/DDBJ whole genome shotgun (WGS) entry which is preliminary data.</text>
</comment>
<evidence type="ECO:0000256" key="10">
    <source>
        <dbReference type="ARBA" id="ARBA00023136"/>
    </source>
</evidence>
<evidence type="ECO:0000256" key="1">
    <source>
        <dbReference type="ARBA" id="ARBA00004377"/>
    </source>
</evidence>
<evidence type="ECO:0000256" key="4">
    <source>
        <dbReference type="ARBA" id="ARBA00022475"/>
    </source>
</evidence>
<dbReference type="CDD" id="cd06503">
    <property type="entry name" value="ATP-synt_Fo_b"/>
    <property type="match status" value="1"/>
</dbReference>
<keyword evidence="10 15" id="KW-0472">Membrane</keyword>
<keyword evidence="11 15" id="KW-0066">ATP synthesis</keyword>
<evidence type="ECO:0000256" key="6">
    <source>
        <dbReference type="ARBA" id="ARBA00022692"/>
    </source>
</evidence>
<keyword evidence="5 15" id="KW-0138">CF(0)</keyword>
<accession>A0A2T5BHF5</accession>
<dbReference type="AlphaFoldDB" id="A0A2T5BHF5"/>
<keyword evidence="4 15" id="KW-1003">Cell membrane</keyword>
<dbReference type="GO" id="GO:0005886">
    <property type="term" value="C:plasma membrane"/>
    <property type="evidence" value="ECO:0007669"/>
    <property type="project" value="UniProtKB-SubCell"/>
</dbReference>
<keyword evidence="7 15" id="KW-0375">Hydrogen ion transport</keyword>
<evidence type="ECO:0000256" key="2">
    <source>
        <dbReference type="ARBA" id="ARBA00005513"/>
    </source>
</evidence>
<dbReference type="GO" id="GO:0046933">
    <property type="term" value="F:proton-transporting ATP synthase activity, rotational mechanism"/>
    <property type="evidence" value="ECO:0007669"/>
    <property type="project" value="UniProtKB-UniRule"/>
</dbReference>
<keyword evidence="9 15" id="KW-0406">Ion transport</keyword>
<name>A0A2T5BHF5_MYCDI</name>
<dbReference type="EMBL" id="PZZZ01000001">
    <property type="protein sequence ID" value="PTM98419.1"/>
    <property type="molecule type" value="Genomic_DNA"/>
</dbReference>
<evidence type="ECO:0000256" key="13">
    <source>
        <dbReference type="ARBA" id="ARBA00025614"/>
    </source>
</evidence>
<keyword evidence="17" id="KW-0175">Coiled coil</keyword>
<comment type="subcellular location">
    <subcellularLocation>
        <location evidence="1">Cell inner membrane</location>
        <topology evidence="1">Single-pass membrane protein</topology>
    </subcellularLocation>
    <subcellularLocation>
        <location evidence="15">Cell membrane</location>
        <topology evidence="15">Single-pass membrane protein</topology>
    </subcellularLocation>
</comment>
<evidence type="ECO:0000256" key="11">
    <source>
        <dbReference type="ARBA" id="ARBA00023310"/>
    </source>
</evidence>
<keyword evidence="3 15" id="KW-0813">Transport</keyword>
<evidence type="ECO:0000256" key="5">
    <source>
        <dbReference type="ARBA" id="ARBA00022547"/>
    </source>
</evidence>
<evidence type="ECO:0000256" key="9">
    <source>
        <dbReference type="ARBA" id="ARBA00023065"/>
    </source>
</evidence>
<organism evidence="19 20">
    <name type="scientific">Mycoplana dimorpha</name>
    <dbReference type="NCBI Taxonomy" id="28320"/>
    <lineage>
        <taxon>Bacteria</taxon>
        <taxon>Pseudomonadati</taxon>
        <taxon>Pseudomonadota</taxon>
        <taxon>Alphaproteobacteria</taxon>
        <taxon>Hyphomicrobiales</taxon>
        <taxon>Rhizobiaceae</taxon>
        <taxon>Mycoplana</taxon>
    </lineage>
</organism>
<dbReference type="NCBIfam" id="NF006612">
    <property type="entry name" value="PRK09174.1"/>
    <property type="match status" value="1"/>
</dbReference>
<feature type="region of interest" description="Disordered" evidence="18">
    <location>
        <begin position="20"/>
        <end position="41"/>
    </location>
</feature>
<keyword evidence="6 15" id="KW-0812">Transmembrane</keyword>
<keyword evidence="8 15" id="KW-1133">Transmembrane helix</keyword>
<gene>
    <name evidence="15" type="primary">atpF</name>
    <name evidence="19" type="ORF">C7449_10182</name>
</gene>
<comment type="function">
    <text evidence="12 15">F(1)F(0) ATP synthase produces ATP from ADP in the presence of a proton or sodium gradient. F-type ATPases consist of two structural domains, F(1) containing the extramembraneous catalytic core and F(0) containing the membrane proton channel, linked together by a central stalk and a peripheral stalk. During catalysis, ATP synthesis in the catalytic domain of F(1) is coupled via a rotary mechanism of the central stalk subunits to proton translocation.</text>
</comment>
<evidence type="ECO:0000256" key="16">
    <source>
        <dbReference type="RuleBase" id="RU003848"/>
    </source>
</evidence>